<dbReference type="AlphaFoldDB" id="A0A1G7C838"/>
<sequence>MAHKVIIKLGAELDVMEALEWYGEEKEELALDFIQRLDDELDRISKNPEHFQKGYRNIKIVFTRRFPYGIHYTLENDIVFVHAVMHMKRKPRK</sequence>
<keyword evidence="3" id="KW-1185">Reference proteome</keyword>
<accession>A0A1G7C838</accession>
<dbReference type="STRING" id="641691.SAMN05421636_104458"/>
<dbReference type="OrthoDB" id="595476at2"/>
<proteinExistence type="predicted"/>
<keyword evidence="1" id="KW-1277">Toxin-antitoxin system</keyword>
<organism evidence="2 3">
    <name type="scientific">Pricia antarctica</name>
    <dbReference type="NCBI Taxonomy" id="641691"/>
    <lineage>
        <taxon>Bacteria</taxon>
        <taxon>Pseudomonadati</taxon>
        <taxon>Bacteroidota</taxon>
        <taxon>Flavobacteriia</taxon>
        <taxon>Flavobacteriales</taxon>
        <taxon>Flavobacteriaceae</taxon>
        <taxon>Pricia</taxon>
    </lineage>
</organism>
<evidence type="ECO:0000313" key="3">
    <source>
        <dbReference type="Proteomes" id="UP000199109"/>
    </source>
</evidence>
<dbReference type="RefSeq" id="WP_091868157.1">
    <property type="nucleotide sequence ID" value="NZ_FNAO01000004.1"/>
</dbReference>
<dbReference type="InterPro" id="IPR035093">
    <property type="entry name" value="RelE/ParE_toxin_dom_sf"/>
</dbReference>
<dbReference type="Gene3D" id="3.30.2310.20">
    <property type="entry name" value="RelE-like"/>
    <property type="match status" value="1"/>
</dbReference>
<dbReference type="Proteomes" id="UP000199109">
    <property type="component" value="Unassembled WGS sequence"/>
</dbReference>
<evidence type="ECO:0000256" key="1">
    <source>
        <dbReference type="ARBA" id="ARBA00022649"/>
    </source>
</evidence>
<dbReference type="InterPro" id="IPR007712">
    <property type="entry name" value="RelE/ParE_toxin"/>
</dbReference>
<dbReference type="EMBL" id="FNAO01000004">
    <property type="protein sequence ID" value="SDE35542.1"/>
    <property type="molecule type" value="Genomic_DNA"/>
</dbReference>
<evidence type="ECO:0000313" key="2">
    <source>
        <dbReference type="EMBL" id="SDE35542.1"/>
    </source>
</evidence>
<reference evidence="2 3" key="1">
    <citation type="submission" date="2016-10" db="EMBL/GenBank/DDBJ databases">
        <authorList>
            <person name="de Groot N.N."/>
        </authorList>
    </citation>
    <scope>NUCLEOTIDE SEQUENCE [LARGE SCALE GENOMIC DNA]</scope>
    <source>
        <strain evidence="2 3">DSM 23421</strain>
    </source>
</reference>
<name>A0A1G7C838_9FLAO</name>
<protein>
    <submittedName>
        <fullName evidence="2">ParE toxin of type II toxin-antitoxin system, parDE</fullName>
    </submittedName>
</protein>
<dbReference type="Pfam" id="PF05016">
    <property type="entry name" value="ParE_toxin"/>
    <property type="match status" value="1"/>
</dbReference>
<gene>
    <name evidence="2" type="ORF">SAMN05421636_104458</name>
</gene>